<dbReference type="SUPFAM" id="SSF56219">
    <property type="entry name" value="DNase I-like"/>
    <property type="match status" value="1"/>
</dbReference>
<reference evidence="14" key="1">
    <citation type="submission" date="2025-08" db="UniProtKB">
        <authorList>
            <consortium name="Ensembl"/>
        </authorList>
    </citation>
    <scope>IDENTIFICATION</scope>
</reference>
<dbReference type="PANTHER" id="PTHR22748">
    <property type="entry name" value="AP ENDONUCLEASE"/>
    <property type="match status" value="1"/>
</dbReference>
<dbReference type="GO" id="GO:0008311">
    <property type="term" value="F:double-stranded DNA 3'-5' DNA exonuclease activity"/>
    <property type="evidence" value="ECO:0007669"/>
    <property type="project" value="UniProtKB-EC"/>
</dbReference>
<feature type="binding site" evidence="10">
    <location>
        <position position="224"/>
    </location>
    <ligand>
        <name>Mg(2+)</name>
        <dbReference type="ChEBI" id="CHEBI:18420"/>
        <label>1</label>
    </ligand>
</feature>
<comment type="catalytic activity">
    <reaction evidence="1">
        <text>Exonucleolytic cleavage in the 3'- to 5'-direction to yield nucleoside 5'-phosphates.</text>
        <dbReference type="EC" id="3.1.11.2"/>
    </reaction>
</comment>
<feature type="active site" description="Proton donor/acceptor" evidence="9">
    <location>
        <position position="137"/>
    </location>
</feature>
<keyword evidence="12" id="KW-1133">Transmembrane helix</keyword>
<sequence length="414" mass="47364">MTQIQSTALYFILNLIFSLFGINNAVKRKKLLTWLKKEKANIVLMQETHLTDKEHEKLKRDWVGQIYYSSYSSSKRGVAILINKNTPFPLDTCMKDNQGRYVLLTGYLYGEHIFIGCVYAPNVYQKEFYSDLILGGDFNCTMNPEVDQFPSTKTSQPKMRETTKQLCADLQLLDAWKITNPTVKDYTFFSNPHSSYSRIDYFFSTRGVLDRIEECKIGTHLLSDHAEVSMVVSPCCPQFTSRSWRPNPSLLCQSSFVKFLKEQIKDFLANNDNNETNACILWDTLKAYLRGAIISYSTARKREAMKVQLEPEAQLKLFESQMKVCPSVGLKKELEATHSSLNQLLSQKAEASILYAKHRLFEMGDKPGRLLARLVAGRQQIKPISTLTKVNDSVNERQLKQSVLRNKATLNITA</sequence>
<dbReference type="PANTHER" id="PTHR22748:SF26">
    <property type="entry name" value="ENDONUCLEASE_EXONUCLEASE_PHOSPHATASE DOMAIN-CONTAINING PROTEIN"/>
    <property type="match status" value="1"/>
</dbReference>
<evidence type="ECO:0000256" key="7">
    <source>
        <dbReference type="ARBA" id="ARBA00022842"/>
    </source>
</evidence>
<dbReference type="STRING" id="80966.ENSAPOP00000010059"/>
<dbReference type="Gene3D" id="3.60.10.10">
    <property type="entry name" value="Endonuclease/exonuclease/phosphatase"/>
    <property type="match status" value="1"/>
</dbReference>
<protein>
    <recommendedName>
        <fullName evidence="3">exodeoxyribonuclease III</fullName>
        <ecNumber evidence="3">3.1.11.2</ecNumber>
    </recommendedName>
</protein>
<keyword evidence="4 10" id="KW-0479">Metal-binding</keyword>
<keyword evidence="12" id="KW-0812">Transmembrane</keyword>
<dbReference type="GO" id="GO:0003906">
    <property type="term" value="F:DNA-(apurinic or apyrimidinic site) endonuclease activity"/>
    <property type="evidence" value="ECO:0007669"/>
    <property type="project" value="TreeGrafter"/>
</dbReference>
<keyword evidence="15" id="KW-1185">Reference proteome</keyword>
<feature type="transmembrane region" description="Helical" evidence="12">
    <location>
        <begin position="6"/>
        <end position="26"/>
    </location>
</feature>
<feature type="site" description="Interaction with DNA substrate" evidence="11">
    <location>
        <position position="225"/>
    </location>
</feature>
<evidence type="ECO:0000313" key="15">
    <source>
        <dbReference type="Proteomes" id="UP000257200"/>
    </source>
</evidence>
<evidence type="ECO:0000313" key="14">
    <source>
        <dbReference type="Ensembl" id="ENSAPOP00000010059.1"/>
    </source>
</evidence>
<comment type="cofactor">
    <cofactor evidence="10">
        <name>Mg(2+)</name>
        <dbReference type="ChEBI" id="CHEBI:18420"/>
    </cofactor>
    <cofactor evidence="10">
        <name>Mn(2+)</name>
        <dbReference type="ChEBI" id="CHEBI:29035"/>
    </cofactor>
    <text evidence="10">Probably binds two magnesium or manganese ions per subunit.</text>
</comment>
<evidence type="ECO:0000256" key="10">
    <source>
        <dbReference type="PIRSR" id="PIRSR604808-2"/>
    </source>
</evidence>
<dbReference type="GeneTree" id="ENSGT00950000183016"/>
<evidence type="ECO:0000256" key="12">
    <source>
        <dbReference type="SAM" id="Phobius"/>
    </source>
</evidence>
<evidence type="ECO:0000256" key="2">
    <source>
        <dbReference type="ARBA" id="ARBA00007092"/>
    </source>
</evidence>
<keyword evidence="7 10" id="KW-0460">Magnesium</keyword>
<evidence type="ECO:0000256" key="1">
    <source>
        <dbReference type="ARBA" id="ARBA00000493"/>
    </source>
</evidence>
<keyword evidence="8" id="KW-0234">DNA repair</keyword>
<feature type="binding site" evidence="10">
    <location>
        <position position="139"/>
    </location>
    <ligand>
        <name>Mg(2+)</name>
        <dbReference type="ChEBI" id="CHEBI:18420"/>
        <label>1</label>
    </ligand>
</feature>
<evidence type="ECO:0000256" key="11">
    <source>
        <dbReference type="PIRSR" id="PIRSR604808-3"/>
    </source>
</evidence>
<organism evidence="14 15">
    <name type="scientific">Acanthochromis polyacanthus</name>
    <name type="common">spiny chromis</name>
    <dbReference type="NCBI Taxonomy" id="80966"/>
    <lineage>
        <taxon>Eukaryota</taxon>
        <taxon>Metazoa</taxon>
        <taxon>Chordata</taxon>
        <taxon>Craniata</taxon>
        <taxon>Vertebrata</taxon>
        <taxon>Euteleostomi</taxon>
        <taxon>Actinopterygii</taxon>
        <taxon>Neopterygii</taxon>
        <taxon>Teleostei</taxon>
        <taxon>Neoteleostei</taxon>
        <taxon>Acanthomorphata</taxon>
        <taxon>Ovalentaria</taxon>
        <taxon>Pomacentridae</taxon>
        <taxon>Acanthochromis</taxon>
    </lineage>
</organism>
<dbReference type="InterPro" id="IPR005135">
    <property type="entry name" value="Endo/exonuclease/phosphatase"/>
</dbReference>
<name>A0A3Q1F128_9TELE</name>
<dbReference type="GO" id="GO:0008081">
    <property type="term" value="F:phosphoric diester hydrolase activity"/>
    <property type="evidence" value="ECO:0007669"/>
    <property type="project" value="TreeGrafter"/>
</dbReference>
<feature type="binding site" evidence="10">
    <location>
        <position position="225"/>
    </location>
    <ligand>
        <name>Mg(2+)</name>
        <dbReference type="ChEBI" id="CHEBI:18420"/>
        <label>1</label>
    </ligand>
</feature>
<dbReference type="AlphaFoldDB" id="A0A3Q1F128"/>
<dbReference type="GO" id="GO:0005634">
    <property type="term" value="C:nucleus"/>
    <property type="evidence" value="ECO:0007669"/>
    <property type="project" value="TreeGrafter"/>
</dbReference>
<dbReference type="GO" id="GO:0006284">
    <property type="term" value="P:base-excision repair"/>
    <property type="evidence" value="ECO:0007669"/>
    <property type="project" value="TreeGrafter"/>
</dbReference>
<keyword evidence="6" id="KW-0378">Hydrolase</keyword>
<dbReference type="InParanoid" id="A0A3Q1F128"/>
<feature type="active site" evidence="9">
    <location>
        <position position="119"/>
    </location>
</feature>
<evidence type="ECO:0000256" key="4">
    <source>
        <dbReference type="ARBA" id="ARBA00022723"/>
    </source>
</evidence>
<dbReference type="CDD" id="cd09076">
    <property type="entry name" value="L1-EN"/>
    <property type="match status" value="1"/>
</dbReference>
<dbReference type="InterPro" id="IPR036691">
    <property type="entry name" value="Endo/exonu/phosph_ase_sf"/>
</dbReference>
<dbReference type="Ensembl" id="ENSAPOT00000000483.1">
    <property type="protein sequence ID" value="ENSAPOP00000010059.1"/>
    <property type="gene ID" value="ENSAPOG00000012457.1"/>
</dbReference>
<reference evidence="14" key="2">
    <citation type="submission" date="2025-09" db="UniProtKB">
        <authorList>
            <consortium name="Ensembl"/>
        </authorList>
    </citation>
    <scope>IDENTIFICATION</scope>
</reference>
<comment type="similarity">
    <text evidence="2">Belongs to the DNA repair enzymes AP/ExoA family.</text>
</comment>
<evidence type="ECO:0000256" key="3">
    <source>
        <dbReference type="ARBA" id="ARBA00012115"/>
    </source>
</evidence>
<feature type="active site" description="Proton acceptor" evidence="9">
    <location>
        <position position="225"/>
    </location>
</feature>
<keyword evidence="10" id="KW-0464">Manganese</keyword>
<evidence type="ECO:0000256" key="9">
    <source>
        <dbReference type="PIRSR" id="PIRSR604808-1"/>
    </source>
</evidence>
<dbReference type="GO" id="GO:0046872">
    <property type="term" value="F:metal ion binding"/>
    <property type="evidence" value="ECO:0007669"/>
    <property type="project" value="UniProtKB-KW"/>
</dbReference>
<keyword evidence="12" id="KW-0472">Membrane</keyword>
<dbReference type="Proteomes" id="UP000257200">
    <property type="component" value="Unplaced"/>
</dbReference>
<evidence type="ECO:0000256" key="5">
    <source>
        <dbReference type="ARBA" id="ARBA00022763"/>
    </source>
</evidence>
<dbReference type="InterPro" id="IPR004808">
    <property type="entry name" value="AP_endonuc_1"/>
</dbReference>
<proteinExistence type="inferred from homology"/>
<evidence type="ECO:0000259" key="13">
    <source>
        <dbReference type="Pfam" id="PF03372"/>
    </source>
</evidence>
<dbReference type="Pfam" id="PF03372">
    <property type="entry name" value="Exo_endo_phos"/>
    <property type="match status" value="1"/>
</dbReference>
<evidence type="ECO:0000256" key="8">
    <source>
        <dbReference type="ARBA" id="ARBA00023204"/>
    </source>
</evidence>
<feature type="binding site" evidence="10">
    <location>
        <position position="47"/>
    </location>
    <ligand>
        <name>Mg(2+)</name>
        <dbReference type="ChEBI" id="CHEBI:18420"/>
        <label>1</label>
    </ligand>
</feature>
<feature type="site" description="Transition state stabilizer" evidence="11">
    <location>
        <position position="139"/>
    </location>
</feature>
<accession>A0A3Q1F128</accession>
<evidence type="ECO:0000256" key="6">
    <source>
        <dbReference type="ARBA" id="ARBA00022801"/>
    </source>
</evidence>
<feature type="site" description="Important for catalytic activity" evidence="11">
    <location>
        <position position="200"/>
    </location>
</feature>
<dbReference type="EC" id="3.1.11.2" evidence="3"/>
<feature type="binding site" evidence="10">
    <location>
        <position position="137"/>
    </location>
    <ligand>
        <name>Mg(2+)</name>
        <dbReference type="ChEBI" id="CHEBI:18420"/>
        <label>1</label>
    </ligand>
</feature>
<feature type="domain" description="Endonuclease/exonuclease/phosphatase" evidence="13">
    <location>
        <begin position="25"/>
        <end position="225"/>
    </location>
</feature>
<keyword evidence="5" id="KW-0227">DNA damage</keyword>